<comment type="similarity">
    <text evidence="1">Belongs to the paxM FAD-dependent monooxygenase family.</text>
</comment>
<protein>
    <submittedName>
        <fullName evidence="7">FAD/NAD(P)-binding domain-containing protein</fullName>
    </submittedName>
</protein>
<dbReference type="AlphaFoldDB" id="A0A9P4Y261"/>
<proteinExistence type="inferred from homology"/>
<dbReference type="EMBL" id="MU032347">
    <property type="protein sequence ID" value="KAF3765283.1"/>
    <property type="molecule type" value="Genomic_DNA"/>
</dbReference>
<evidence type="ECO:0000256" key="5">
    <source>
        <dbReference type="SAM" id="Phobius"/>
    </source>
</evidence>
<keyword evidence="5" id="KW-0812">Transmembrane</keyword>
<evidence type="ECO:0000313" key="8">
    <source>
        <dbReference type="Proteomes" id="UP000803844"/>
    </source>
</evidence>
<gene>
    <name evidence="7" type="ORF">M406DRAFT_256762</name>
</gene>
<dbReference type="Gene3D" id="3.50.50.60">
    <property type="entry name" value="FAD/NAD(P)-binding domain"/>
    <property type="match status" value="1"/>
</dbReference>
<dbReference type="SUPFAM" id="SSF51905">
    <property type="entry name" value="FAD/NAD(P)-binding domain"/>
    <property type="match status" value="1"/>
</dbReference>
<dbReference type="RefSeq" id="XP_040776244.1">
    <property type="nucleotide sequence ID" value="XM_040917121.1"/>
</dbReference>
<dbReference type="GeneID" id="63834250"/>
<keyword evidence="3" id="KW-0274">FAD</keyword>
<feature type="domain" description="FAD-binding" evidence="6">
    <location>
        <begin position="6"/>
        <end position="375"/>
    </location>
</feature>
<dbReference type="Pfam" id="PF01494">
    <property type="entry name" value="FAD_binding_3"/>
    <property type="match status" value="1"/>
</dbReference>
<name>A0A9P4Y261_CRYP1</name>
<dbReference type="PANTHER" id="PTHR46720">
    <property type="entry name" value="HYDROXYLASE, PUTATIVE (AFU_ORTHOLOGUE AFUA_3G01460)-RELATED"/>
    <property type="match status" value="1"/>
</dbReference>
<dbReference type="PRINTS" id="PR00420">
    <property type="entry name" value="RNGMNOXGNASE"/>
</dbReference>
<evidence type="ECO:0000256" key="2">
    <source>
        <dbReference type="ARBA" id="ARBA00022630"/>
    </source>
</evidence>
<evidence type="ECO:0000256" key="4">
    <source>
        <dbReference type="ARBA" id="ARBA00023002"/>
    </source>
</evidence>
<keyword evidence="5" id="KW-1133">Transmembrane helix</keyword>
<reference evidence="7" key="1">
    <citation type="journal article" date="2020" name="Phytopathology">
        <title>Genome sequence of the chestnut blight fungus Cryphonectria parasitica EP155: A fundamental resource for an archetypical invasive plant pathogen.</title>
        <authorList>
            <person name="Crouch J.A."/>
            <person name="Dawe A."/>
            <person name="Aerts A."/>
            <person name="Barry K."/>
            <person name="Churchill A.C.L."/>
            <person name="Grimwood J."/>
            <person name="Hillman B."/>
            <person name="Milgroom M.G."/>
            <person name="Pangilinan J."/>
            <person name="Smith M."/>
            <person name="Salamov A."/>
            <person name="Schmutz J."/>
            <person name="Yadav J."/>
            <person name="Grigoriev I.V."/>
            <person name="Nuss D."/>
        </authorList>
    </citation>
    <scope>NUCLEOTIDE SEQUENCE</scope>
    <source>
        <strain evidence="7">EP155</strain>
    </source>
</reference>
<keyword evidence="5" id="KW-0472">Membrane</keyword>
<keyword evidence="8" id="KW-1185">Reference proteome</keyword>
<dbReference type="InterPro" id="IPR002938">
    <property type="entry name" value="FAD-bd"/>
</dbReference>
<dbReference type="OrthoDB" id="417877at2759"/>
<sequence length="437" mass="47943">MAKPSLDVAVVGGGIIGVMVALGLLRRGMRVTIYERAADWPDTGAAFAFTAVARQSLQRLDPRVLEALMRVGVKDTDLNSQFWDGFGPRTKEAAENPETGLMFESYDNLAFVACLRSQLLLEMVNELPDAGGVVHFKKQLVGFTDRLADGDDKVVLSFADGTTANTDVVLGCDGVHSSTRRSLLGDHPASKARYAHKTVYGAFLPLDGAAAAFGPSKAGRGSFHSGPGAHMVSYPLPMNNVYHMFLFVHDDNEWPFDRSSVVPSSRDEALKALEGWGPHIRELVALLPEQISKYAIFDMYDHPAPTYAKGRVCIAGDAAHASSPFHGSGTTMGAEDALVLAELLACVQSSPLEGRPRRLEAALRAYSEVRMSRSQWLVHSSREIGEMYEFRYAPAGRDKAKFKAEFETRTRKIWDYDVNAMVDQARKGYEKKLGEYS</sequence>
<dbReference type="GO" id="GO:0044550">
    <property type="term" value="P:secondary metabolite biosynthetic process"/>
    <property type="evidence" value="ECO:0007669"/>
    <property type="project" value="TreeGrafter"/>
</dbReference>
<keyword evidence="4" id="KW-0560">Oxidoreductase</keyword>
<feature type="transmembrane region" description="Helical" evidence="5">
    <location>
        <begin position="6"/>
        <end position="25"/>
    </location>
</feature>
<dbReference type="InterPro" id="IPR036188">
    <property type="entry name" value="FAD/NAD-bd_sf"/>
</dbReference>
<dbReference type="PANTHER" id="PTHR46720:SF3">
    <property type="entry name" value="FAD-BINDING DOMAIN-CONTAINING PROTEIN-RELATED"/>
    <property type="match status" value="1"/>
</dbReference>
<comment type="caution">
    <text evidence="7">The sequence shown here is derived from an EMBL/GenBank/DDBJ whole genome shotgun (WGS) entry which is preliminary data.</text>
</comment>
<keyword evidence="2" id="KW-0285">Flavoprotein</keyword>
<dbReference type="InterPro" id="IPR051104">
    <property type="entry name" value="FAD_monoxygenase"/>
</dbReference>
<dbReference type="GO" id="GO:0016491">
    <property type="term" value="F:oxidoreductase activity"/>
    <property type="evidence" value="ECO:0007669"/>
    <property type="project" value="UniProtKB-KW"/>
</dbReference>
<dbReference type="Proteomes" id="UP000803844">
    <property type="component" value="Unassembled WGS sequence"/>
</dbReference>
<organism evidence="7 8">
    <name type="scientific">Cryphonectria parasitica (strain ATCC 38755 / EP155)</name>
    <dbReference type="NCBI Taxonomy" id="660469"/>
    <lineage>
        <taxon>Eukaryota</taxon>
        <taxon>Fungi</taxon>
        <taxon>Dikarya</taxon>
        <taxon>Ascomycota</taxon>
        <taxon>Pezizomycotina</taxon>
        <taxon>Sordariomycetes</taxon>
        <taxon>Sordariomycetidae</taxon>
        <taxon>Diaporthales</taxon>
        <taxon>Cryphonectriaceae</taxon>
        <taxon>Cryphonectria-Endothia species complex</taxon>
        <taxon>Cryphonectria</taxon>
    </lineage>
</organism>
<evidence type="ECO:0000256" key="3">
    <source>
        <dbReference type="ARBA" id="ARBA00022827"/>
    </source>
</evidence>
<dbReference type="GO" id="GO:0071949">
    <property type="term" value="F:FAD binding"/>
    <property type="evidence" value="ECO:0007669"/>
    <property type="project" value="InterPro"/>
</dbReference>
<evidence type="ECO:0000256" key="1">
    <source>
        <dbReference type="ARBA" id="ARBA00007992"/>
    </source>
</evidence>
<dbReference type="SUPFAM" id="SSF54373">
    <property type="entry name" value="FAD-linked reductases, C-terminal domain"/>
    <property type="match status" value="1"/>
</dbReference>
<accession>A0A9P4Y261</accession>
<evidence type="ECO:0000259" key="6">
    <source>
        <dbReference type="Pfam" id="PF01494"/>
    </source>
</evidence>
<evidence type="ECO:0000313" key="7">
    <source>
        <dbReference type="EMBL" id="KAF3765283.1"/>
    </source>
</evidence>